<comment type="caution">
    <text evidence="1">The sequence shown here is derived from an EMBL/GenBank/DDBJ whole genome shotgun (WGS) entry which is preliminary data.</text>
</comment>
<gene>
    <name evidence="1" type="ORF">BDY19DRAFT_985376</name>
</gene>
<evidence type="ECO:0000313" key="1">
    <source>
        <dbReference type="EMBL" id="KAI0088981.1"/>
    </source>
</evidence>
<dbReference type="Proteomes" id="UP001055072">
    <property type="component" value="Unassembled WGS sequence"/>
</dbReference>
<dbReference type="EMBL" id="MU274912">
    <property type="protein sequence ID" value="KAI0088981.1"/>
    <property type="molecule type" value="Genomic_DNA"/>
</dbReference>
<proteinExistence type="predicted"/>
<evidence type="ECO:0000313" key="2">
    <source>
        <dbReference type="Proteomes" id="UP001055072"/>
    </source>
</evidence>
<keyword evidence="2" id="KW-1185">Reference proteome</keyword>
<name>A0ACB8U456_9APHY</name>
<reference evidence="1" key="1">
    <citation type="journal article" date="2021" name="Environ. Microbiol.">
        <title>Gene family expansions and transcriptome signatures uncover fungal adaptations to wood decay.</title>
        <authorList>
            <person name="Hage H."/>
            <person name="Miyauchi S."/>
            <person name="Viragh M."/>
            <person name="Drula E."/>
            <person name="Min B."/>
            <person name="Chaduli D."/>
            <person name="Navarro D."/>
            <person name="Favel A."/>
            <person name="Norest M."/>
            <person name="Lesage-Meessen L."/>
            <person name="Balint B."/>
            <person name="Merenyi Z."/>
            <person name="de Eugenio L."/>
            <person name="Morin E."/>
            <person name="Martinez A.T."/>
            <person name="Baldrian P."/>
            <person name="Stursova M."/>
            <person name="Martinez M.J."/>
            <person name="Novotny C."/>
            <person name="Magnuson J.K."/>
            <person name="Spatafora J.W."/>
            <person name="Maurice S."/>
            <person name="Pangilinan J."/>
            <person name="Andreopoulos W."/>
            <person name="LaButti K."/>
            <person name="Hundley H."/>
            <person name="Na H."/>
            <person name="Kuo A."/>
            <person name="Barry K."/>
            <person name="Lipzen A."/>
            <person name="Henrissat B."/>
            <person name="Riley R."/>
            <person name="Ahrendt S."/>
            <person name="Nagy L.G."/>
            <person name="Grigoriev I.V."/>
            <person name="Martin F."/>
            <person name="Rosso M.N."/>
        </authorList>
    </citation>
    <scope>NUCLEOTIDE SEQUENCE</scope>
    <source>
        <strain evidence="1">CBS 384.51</strain>
    </source>
</reference>
<protein>
    <submittedName>
        <fullName evidence="1">Uncharacterized protein</fullName>
    </submittedName>
</protein>
<sequence length="628" mass="66633">MTDNPLVASYAMNTALEDFFNFDMLSGPSAGNASGSSSRSSSNSPSQSFAALPPTPPNPFETTVQSDNGFFEFYLNDDVLAKASGLPPTSAAPFDFMGAFPPVGLSSPEGGFSGTSPSSGDSPVTIDPQLMDTPSSLSKSHSEFGDEEGDDEDDKDDDDDDEPIIAAIKVGGKGRDRKGTVQSGGIVKKSLDKKEGMLSTTSMDPDDWRPTPEEYKKMSSKEKRQLRNKISARNFRYITTLEGDIAERDRLIEAIRGELGSTKSENLALRQEISALKKALLDGRGRIDTPVLPPPAPLPAVSAALAASALKSPPPTPKSPLLAPNVHKDLPTSPRLAGRGFWGGSLGSGIGGITPVHTTLVPDLSSVLSGKPVGRKSPALQENINPMLNGQPLPEKTMELSLPVSAFDSFTDLNPFTMKSIDAYRMQLWTRMGQQQAAYQQRQPQGQTSSASKSTPPPLSGLASGLRPHYFAKNATLSGMLSGKSASNAYPTPPASPALHPSNTHNHKVNAQQSAAAQQAMLASMASQTLCSKLGSAFWDAFSGEPSNRLGSSRSAWDAEKVRKVLEGKAVVRVVDVEPKSTTTSTPAPVDINEKIASPRLSARSPPLEPTKARSLDKMLEGLCISKS</sequence>
<organism evidence="1 2">
    <name type="scientific">Irpex rosettiformis</name>
    <dbReference type="NCBI Taxonomy" id="378272"/>
    <lineage>
        <taxon>Eukaryota</taxon>
        <taxon>Fungi</taxon>
        <taxon>Dikarya</taxon>
        <taxon>Basidiomycota</taxon>
        <taxon>Agaricomycotina</taxon>
        <taxon>Agaricomycetes</taxon>
        <taxon>Polyporales</taxon>
        <taxon>Irpicaceae</taxon>
        <taxon>Irpex</taxon>
    </lineage>
</organism>
<accession>A0ACB8U456</accession>